<accession>M1HN47</accession>
<evidence type="ECO:0000313" key="1">
    <source>
        <dbReference type="EMBL" id="AGE60963.1"/>
    </source>
</evidence>
<evidence type="ECO:0000313" key="2">
    <source>
        <dbReference type="Proteomes" id="UP000011290"/>
    </source>
</evidence>
<sequence length="77" mass="8782">MSRFPHLEKHDGGNYLSSIVTDKYDVASEMQYCVSSVDELVSLEIDQDDGLSGVFYLEKEHLPFLKQLVKDLEEATK</sequence>
<reference evidence="1 2" key="1">
    <citation type="journal article" date="2013" name="Virology">
        <title>Genomic characterization of six novel Bacillus pumilus bacteriophages.</title>
        <authorList>
            <person name="Lorenz L."/>
            <person name="Lins B."/>
            <person name="Barrett J."/>
            <person name="Montgomery A."/>
            <person name="Trapani S."/>
            <person name="Schindler A."/>
            <person name="Christie G.E."/>
            <person name="Cresawn S.G."/>
            <person name="Temple L."/>
        </authorList>
    </citation>
    <scope>NUCLEOTIDE SEQUENCE [LARGE SCALE GENOMIC DNA]</scope>
</reference>
<gene>
    <name evidence="1" type="ORF">TAYLOR_45</name>
</gene>
<organism evidence="1 2">
    <name type="scientific">Bacillus phage Taylor</name>
    <dbReference type="NCBI Taxonomy" id="2884430"/>
    <lineage>
        <taxon>Viruses</taxon>
        <taxon>Duplodnaviria</taxon>
        <taxon>Heunggongvirae</taxon>
        <taxon>Uroviricota</taxon>
        <taxon>Caudoviricetes</taxon>
        <taxon>Ehrlichviridae</taxon>
        <taxon>Andromedavirus</taxon>
        <taxon>Andromedavirus taylor</taxon>
    </lineage>
</organism>
<dbReference type="EMBL" id="KC330682">
    <property type="protein sequence ID" value="AGE60963.1"/>
    <property type="molecule type" value="Genomic_DNA"/>
</dbReference>
<proteinExistence type="predicted"/>
<dbReference type="Proteomes" id="UP000011290">
    <property type="component" value="Segment"/>
</dbReference>
<name>M1HN47_9CAUD</name>
<keyword evidence="2" id="KW-1185">Reference proteome</keyword>
<protein>
    <submittedName>
        <fullName evidence="1">Uncharacterized protein</fullName>
    </submittedName>
</protein>